<organism evidence="3 4">
    <name type="scientific">Wickerhamiella sorbophila</name>
    <dbReference type="NCBI Taxonomy" id="45607"/>
    <lineage>
        <taxon>Eukaryota</taxon>
        <taxon>Fungi</taxon>
        <taxon>Dikarya</taxon>
        <taxon>Ascomycota</taxon>
        <taxon>Saccharomycotina</taxon>
        <taxon>Dipodascomycetes</taxon>
        <taxon>Dipodascales</taxon>
        <taxon>Trichomonascaceae</taxon>
        <taxon>Wickerhamiella</taxon>
    </lineage>
</organism>
<accession>A0A2T0FF00</accession>
<dbReference type="PROSITE" id="PS51293">
    <property type="entry name" value="SANT"/>
    <property type="match status" value="1"/>
</dbReference>
<feature type="compositionally biased region" description="Basic and acidic residues" evidence="1">
    <location>
        <begin position="45"/>
        <end position="58"/>
    </location>
</feature>
<feature type="domain" description="SANT" evidence="2">
    <location>
        <begin position="357"/>
        <end position="408"/>
    </location>
</feature>
<dbReference type="EMBL" id="NDIQ01000001">
    <property type="protein sequence ID" value="PRT53576.1"/>
    <property type="molecule type" value="Genomic_DNA"/>
</dbReference>
<feature type="compositionally biased region" description="Low complexity" evidence="1">
    <location>
        <begin position="86"/>
        <end position="106"/>
    </location>
</feature>
<dbReference type="GO" id="GO:0001156">
    <property type="term" value="F:TFIIIC-class transcription factor complex binding"/>
    <property type="evidence" value="ECO:0007669"/>
    <property type="project" value="TreeGrafter"/>
</dbReference>
<dbReference type="InterPro" id="IPR039467">
    <property type="entry name" value="TFIIIB_B''_Myb"/>
</dbReference>
<sequence>MSSVVNKSSTRFAPKVGNRGPGRNQRSRRTSTIRASFSVPSQDSEANRRPVLDAKVDIEESAIDDSELAAQSALATPPSSAPKPPSGSMEAPSRSVTARASSVASPQPLRLTTISEPLNRQRRLNSTRSTTFAPIVAPSEKATPPSSQVAPPPAVEPVSKPKKAFVREKKFDDQGREIIEPEDLPRVGRGFAAADGALENKAINPHTFTMANLCQDIPIGQQNEDYDHFEDARISRKRKRARVLRAKQMMRGQYDPKKPELRKELEGIYREYMEERQERFGSSREESQARLQAIDSEPAQRQTVQLQKSKDGRILLDQESQHLDRHANNKAEDTPVFTREIDRYSTIINSYSFSTKERQERWTEAETLQFYQALSVWGTDFNLISHMLPTRSRHQIKTKFKYEEKRNPTKVQLYLVHRRKVNITDYAKISGTEIVKLEDLEQDLERVRAQHNEQLKVKEDMKLQAKAEDAQKQMASNPVRPRGIKRER</sequence>
<dbReference type="SUPFAM" id="SSF46689">
    <property type="entry name" value="Homeodomain-like"/>
    <property type="match status" value="1"/>
</dbReference>
<dbReference type="AlphaFoldDB" id="A0A2T0FF00"/>
<dbReference type="InterPro" id="IPR009057">
    <property type="entry name" value="Homeodomain-like_sf"/>
</dbReference>
<proteinExistence type="predicted"/>
<dbReference type="CDD" id="cd00167">
    <property type="entry name" value="SANT"/>
    <property type="match status" value="1"/>
</dbReference>
<reference evidence="3 4" key="1">
    <citation type="submission" date="2017-04" db="EMBL/GenBank/DDBJ databases">
        <title>Genome sequencing of [Candida] sorbophila.</title>
        <authorList>
            <person name="Ahn J.O."/>
        </authorList>
    </citation>
    <scope>NUCLEOTIDE SEQUENCE [LARGE SCALE GENOMIC DNA]</scope>
    <source>
        <strain evidence="3 4">DS02</strain>
    </source>
</reference>
<evidence type="ECO:0000313" key="3">
    <source>
        <dbReference type="EMBL" id="PRT53576.1"/>
    </source>
</evidence>
<dbReference type="GO" id="GO:0000126">
    <property type="term" value="C:transcription factor TFIIIB complex"/>
    <property type="evidence" value="ECO:0007669"/>
    <property type="project" value="TreeGrafter"/>
</dbReference>
<dbReference type="InterPro" id="IPR017884">
    <property type="entry name" value="SANT_dom"/>
</dbReference>
<dbReference type="Proteomes" id="UP000238350">
    <property type="component" value="Unassembled WGS sequence"/>
</dbReference>
<evidence type="ECO:0000259" key="2">
    <source>
        <dbReference type="PROSITE" id="PS51293"/>
    </source>
</evidence>
<dbReference type="GO" id="GO:0070898">
    <property type="term" value="P:RNA polymerase III preinitiation complex assembly"/>
    <property type="evidence" value="ECO:0007669"/>
    <property type="project" value="TreeGrafter"/>
</dbReference>
<dbReference type="GeneID" id="36514945"/>
<dbReference type="InterPro" id="IPR001005">
    <property type="entry name" value="SANT/Myb"/>
</dbReference>
<feature type="compositionally biased region" description="Low complexity" evidence="1">
    <location>
        <begin position="69"/>
        <end position="78"/>
    </location>
</feature>
<dbReference type="Pfam" id="PF15963">
    <property type="entry name" value="Myb_DNA-bind_7"/>
    <property type="match status" value="1"/>
</dbReference>
<dbReference type="PANTHER" id="PTHR22929">
    <property type="entry name" value="RNA POLYMERASE III TRANSCRIPTION INITIATION FACTOR B"/>
    <property type="match status" value="1"/>
</dbReference>
<feature type="region of interest" description="Disordered" evidence="1">
    <location>
        <begin position="1"/>
        <end position="161"/>
    </location>
</feature>
<dbReference type="RefSeq" id="XP_024663522.1">
    <property type="nucleotide sequence ID" value="XM_024807754.1"/>
</dbReference>
<keyword evidence="4" id="KW-1185">Reference proteome</keyword>
<evidence type="ECO:0000256" key="1">
    <source>
        <dbReference type="SAM" id="MobiDB-lite"/>
    </source>
</evidence>
<gene>
    <name evidence="3" type="ORF">B9G98_01196</name>
</gene>
<feature type="compositionally biased region" description="Polar residues" evidence="1">
    <location>
        <begin position="110"/>
        <end position="119"/>
    </location>
</feature>
<feature type="compositionally biased region" description="Polar residues" evidence="1">
    <location>
        <begin position="32"/>
        <end position="44"/>
    </location>
</feature>
<comment type="caution">
    <text evidence="3">The sequence shown here is derived from an EMBL/GenBank/DDBJ whole genome shotgun (WGS) entry which is preliminary data.</text>
</comment>
<dbReference type="PANTHER" id="PTHR22929:SF0">
    <property type="entry name" value="TRANSCRIPTION FACTOR TFIIIB COMPONENT B'' HOMOLOG"/>
    <property type="match status" value="1"/>
</dbReference>
<dbReference type="SMART" id="SM00717">
    <property type="entry name" value="SANT"/>
    <property type="match status" value="1"/>
</dbReference>
<dbReference type="OrthoDB" id="272624at2759"/>
<protein>
    <submittedName>
        <fullName evidence="3">Transcription factor TFIIIB component B</fullName>
    </submittedName>
</protein>
<evidence type="ECO:0000313" key="4">
    <source>
        <dbReference type="Proteomes" id="UP000238350"/>
    </source>
</evidence>
<feature type="compositionally biased region" description="Basic and acidic residues" evidence="1">
    <location>
        <begin position="276"/>
        <end position="288"/>
    </location>
</feature>
<dbReference type="STRING" id="45607.A0A2T0FF00"/>
<dbReference type="Gene3D" id="1.20.58.1880">
    <property type="match status" value="1"/>
</dbReference>
<feature type="compositionally biased region" description="Basic and acidic residues" evidence="1">
    <location>
        <begin position="462"/>
        <end position="471"/>
    </location>
</feature>
<name>A0A2T0FF00_9ASCO</name>
<feature type="compositionally biased region" description="Polar residues" evidence="1">
    <location>
        <begin position="1"/>
        <end position="11"/>
    </location>
</feature>
<feature type="region of interest" description="Disordered" evidence="1">
    <location>
        <begin position="276"/>
        <end position="312"/>
    </location>
</feature>
<feature type="region of interest" description="Disordered" evidence="1">
    <location>
        <begin position="462"/>
        <end position="488"/>
    </location>
</feature>